<evidence type="ECO:0000256" key="1">
    <source>
        <dbReference type="SAM" id="MobiDB-lite"/>
    </source>
</evidence>
<feature type="non-terminal residue" evidence="2">
    <location>
        <position position="1"/>
    </location>
</feature>
<dbReference type="Proteomes" id="UP000010931">
    <property type="component" value="Unassembled WGS sequence"/>
</dbReference>
<comment type="caution">
    <text evidence="2">The sequence shown here is derived from an EMBL/GenBank/DDBJ whole genome shotgun (WGS) entry which is preliminary data.</text>
</comment>
<organism evidence="2 3">
    <name type="scientific">Streptomyces turgidiscabies (strain Car8)</name>
    <dbReference type="NCBI Taxonomy" id="698760"/>
    <lineage>
        <taxon>Bacteria</taxon>
        <taxon>Bacillati</taxon>
        <taxon>Actinomycetota</taxon>
        <taxon>Actinomycetes</taxon>
        <taxon>Kitasatosporales</taxon>
        <taxon>Streptomycetaceae</taxon>
        <taxon>Streptomyces</taxon>
    </lineage>
</organism>
<accession>L7FDP1</accession>
<gene>
    <name evidence="2" type="ORF">STRTUCAR8_04477</name>
</gene>
<dbReference type="AlphaFoldDB" id="L7FDP1"/>
<feature type="region of interest" description="Disordered" evidence="1">
    <location>
        <begin position="27"/>
        <end position="50"/>
    </location>
</feature>
<evidence type="ECO:0000313" key="3">
    <source>
        <dbReference type="Proteomes" id="UP000010931"/>
    </source>
</evidence>
<keyword evidence="3" id="KW-1185">Reference proteome</keyword>
<sequence length="50" mass="5518">PSPTRTRHPAEPSVYPVTLRLRHPPSLHTAHTHHAAASTRTPHVIVEGRS</sequence>
<evidence type="ECO:0000313" key="2">
    <source>
        <dbReference type="EMBL" id="ELP69191.1"/>
    </source>
</evidence>
<protein>
    <submittedName>
        <fullName evidence="2">Uncharacterized protein</fullName>
    </submittedName>
</protein>
<name>L7FDP1_STRT8</name>
<reference evidence="2 3" key="1">
    <citation type="journal article" date="2011" name="Plasmid">
        <title>Streptomyces turgidiscabies Car8 contains a modular pathogenicity island that shares virulence genes with other actinobacterial plant pathogens.</title>
        <authorList>
            <person name="Huguet-Tapia J.C."/>
            <person name="Badger J.H."/>
            <person name="Loria R."/>
            <person name="Pettis G.S."/>
        </authorList>
    </citation>
    <scope>NUCLEOTIDE SEQUENCE [LARGE SCALE GENOMIC DNA]</scope>
    <source>
        <strain evidence="2 3">Car8</strain>
    </source>
</reference>
<proteinExistence type="predicted"/>
<dbReference type="EMBL" id="AEJB01000164">
    <property type="protein sequence ID" value="ELP69191.1"/>
    <property type="molecule type" value="Genomic_DNA"/>
</dbReference>